<comment type="caution">
    <text evidence="1">The sequence shown here is derived from an EMBL/GenBank/DDBJ whole genome shotgun (WGS) entry which is preliminary data.</text>
</comment>
<dbReference type="Gene3D" id="1.10.220.10">
    <property type="entry name" value="Annexin"/>
    <property type="match status" value="1"/>
</dbReference>
<dbReference type="AlphaFoldDB" id="A0A167IKI7"/>
<dbReference type="InterPro" id="IPR037104">
    <property type="entry name" value="Annexin_sf"/>
</dbReference>
<dbReference type="EMBL" id="LRXL01000026">
    <property type="protein sequence ID" value="OAB79747.1"/>
    <property type="molecule type" value="Genomic_DNA"/>
</dbReference>
<dbReference type="GO" id="GO:0005509">
    <property type="term" value="F:calcium ion binding"/>
    <property type="evidence" value="ECO:0007669"/>
    <property type="project" value="InterPro"/>
</dbReference>
<dbReference type="OrthoDB" id="1453997at2"/>
<dbReference type="STRING" id="1763537.ULVI_03100"/>
<dbReference type="Proteomes" id="UP000077013">
    <property type="component" value="Unassembled WGS sequence"/>
</dbReference>
<organism evidence="1 2">
    <name type="scientific">Cochleicola gelatinilyticus</name>
    <dbReference type="NCBI Taxonomy" id="1763537"/>
    <lineage>
        <taxon>Bacteria</taxon>
        <taxon>Pseudomonadati</taxon>
        <taxon>Bacteroidota</taxon>
        <taxon>Flavobacteriia</taxon>
        <taxon>Flavobacteriales</taxon>
        <taxon>Flavobacteriaceae</taxon>
        <taxon>Cochleicola</taxon>
    </lineage>
</organism>
<name>A0A167IKI7_9FLAO</name>
<protein>
    <submittedName>
        <fullName evidence="1">Uncharacterized protein</fullName>
    </submittedName>
</protein>
<evidence type="ECO:0000313" key="1">
    <source>
        <dbReference type="EMBL" id="OAB79747.1"/>
    </source>
</evidence>
<gene>
    <name evidence="1" type="ORF">ULVI_03100</name>
</gene>
<dbReference type="GO" id="GO:0005544">
    <property type="term" value="F:calcium-dependent phospholipid binding"/>
    <property type="evidence" value="ECO:0007669"/>
    <property type="project" value="InterPro"/>
</dbReference>
<keyword evidence="2" id="KW-1185">Reference proteome</keyword>
<reference evidence="1 2" key="1">
    <citation type="submission" date="2016-02" db="EMBL/GenBank/DDBJ databases">
        <title>Ulvibacter sp. LPB0005, isolated from Thais luteostoma.</title>
        <authorList>
            <person name="Shin S.-K."/>
            <person name="Yi H."/>
        </authorList>
    </citation>
    <scope>NUCLEOTIDE SEQUENCE [LARGE SCALE GENOMIC DNA]</scope>
    <source>
        <strain evidence="1 2">LPB0005</strain>
    </source>
</reference>
<dbReference type="RefSeq" id="WP_068589675.1">
    <property type="nucleotide sequence ID" value="NZ_LRXL01000026.1"/>
</dbReference>
<proteinExistence type="predicted"/>
<accession>A0A167IKI7</accession>
<sequence length="171" mass="18592">MKSIANKIPSKNQAVKKTAEFASNNSKELLILLGIAVGGYMLYKTVKGISNAVQVENDPDAGSGNMGTTNADNTVQIGGTITKNQAKIAASRLLNAMNIVGTDVSTIYAVLEDKTAKDYALISNEFGEERYTGIAKGPWPNKFRNLAYWLQSELSNNQYETLKQKMPNVLV</sequence>
<evidence type="ECO:0000313" key="2">
    <source>
        <dbReference type="Proteomes" id="UP000077013"/>
    </source>
</evidence>